<dbReference type="Proteomes" id="UP001334248">
    <property type="component" value="Unassembled WGS sequence"/>
</dbReference>
<dbReference type="InterPro" id="IPR036188">
    <property type="entry name" value="FAD/NAD-bd_sf"/>
</dbReference>
<proteinExistence type="predicted"/>
<dbReference type="PANTHER" id="PTHR38663:SF1">
    <property type="entry name" value="L-ORNITHINE N(5)-MONOOXYGENASE"/>
    <property type="match status" value="1"/>
</dbReference>
<comment type="caution">
    <text evidence="2">The sequence shown here is derived from an EMBL/GenBank/DDBJ whole genome shotgun (WGS) entry which is preliminary data.</text>
</comment>
<dbReference type="RefSeq" id="XP_064726774.1">
    <property type="nucleotide sequence ID" value="XM_064877272.1"/>
</dbReference>
<organism evidence="2 3">
    <name type="scientific">Knufia obscura</name>
    <dbReference type="NCBI Taxonomy" id="1635080"/>
    <lineage>
        <taxon>Eukaryota</taxon>
        <taxon>Fungi</taxon>
        <taxon>Dikarya</taxon>
        <taxon>Ascomycota</taxon>
        <taxon>Pezizomycotina</taxon>
        <taxon>Eurotiomycetes</taxon>
        <taxon>Chaetothyriomycetidae</taxon>
        <taxon>Chaetothyriales</taxon>
        <taxon>Trichomeriaceae</taxon>
        <taxon>Knufia</taxon>
    </lineage>
</organism>
<sequence>MLYDVAIIGAGPCGLATAARLREKTPSALFTHDEHARYWKKHKQQANSLEQEHKRRKRSTDSGYSSGAEELKRDTEVRPSIVVLDAGSDGWTATWKQRFSNLNIPHLRSPLFFHPDPGDRDGLLAFAHEQGRVDELREITNVVGKELSKHEKKRQHSRKKARTTARHLRIDGRDQIDYYTPSTGLFEDYCDVLIKRYRLQGLVQQAKVADIIYDPEPEDLKHGLFTISTSTNETFLSRIVVVATGASAAPSVPNLHQLPLPSQ</sequence>
<evidence type="ECO:0008006" key="4">
    <source>
        <dbReference type="Google" id="ProtNLM"/>
    </source>
</evidence>
<dbReference type="GeneID" id="90002324"/>
<keyword evidence="3" id="KW-1185">Reference proteome</keyword>
<evidence type="ECO:0000256" key="1">
    <source>
        <dbReference type="SAM" id="MobiDB-lite"/>
    </source>
</evidence>
<evidence type="ECO:0000313" key="3">
    <source>
        <dbReference type="Proteomes" id="UP001334248"/>
    </source>
</evidence>
<dbReference type="PANTHER" id="PTHR38663">
    <property type="match status" value="1"/>
</dbReference>
<dbReference type="EMBL" id="JAVHJV010000012">
    <property type="protein sequence ID" value="KAK5938684.1"/>
    <property type="molecule type" value="Genomic_DNA"/>
</dbReference>
<evidence type="ECO:0000313" key="2">
    <source>
        <dbReference type="EMBL" id="KAK5938684.1"/>
    </source>
</evidence>
<feature type="region of interest" description="Disordered" evidence="1">
    <location>
        <begin position="41"/>
        <end position="72"/>
    </location>
</feature>
<reference evidence="2 3" key="1">
    <citation type="journal article" date="2023" name="Res Sq">
        <title>Genomic and morphological characterization of Knufia obscura isolated from the Mars 2020 spacecraft assembly facility.</title>
        <authorList>
            <person name="Chander A.M."/>
            <person name="Teixeira M.M."/>
            <person name="Singh N.K."/>
            <person name="Williams M.P."/>
            <person name="Parker C.W."/>
            <person name="Leo P."/>
            <person name="Stajich J.E."/>
            <person name="Torok T."/>
            <person name="Tighe S."/>
            <person name="Mason C.E."/>
            <person name="Venkateswaran K."/>
        </authorList>
    </citation>
    <scope>NUCLEOTIDE SEQUENCE [LARGE SCALE GENOMIC DNA]</scope>
    <source>
        <strain evidence="2 3">CCFEE 5817</strain>
    </source>
</reference>
<dbReference type="SUPFAM" id="SSF51905">
    <property type="entry name" value="FAD/NAD(P)-binding domain"/>
    <property type="match status" value="1"/>
</dbReference>
<dbReference type="Gene3D" id="3.50.50.60">
    <property type="entry name" value="FAD/NAD(P)-binding domain"/>
    <property type="match status" value="1"/>
</dbReference>
<accession>A0ABR0RDG9</accession>
<protein>
    <recommendedName>
        <fullName evidence="4">FAD/NAD(P)-binding domain-containing protein</fullName>
    </recommendedName>
</protein>
<gene>
    <name evidence="2" type="ORF">PMZ80_008875</name>
</gene>
<name>A0ABR0RDG9_9EURO</name>